<dbReference type="InterPro" id="IPR036397">
    <property type="entry name" value="RNaseH_sf"/>
</dbReference>
<dbReference type="Gene3D" id="3.30.420.10">
    <property type="entry name" value="Ribonuclease H-like superfamily/Ribonuclease H"/>
    <property type="match status" value="1"/>
</dbReference>
<feature type="compositionally biased region" description="Basic and acidic residues" evidence="1">
    <location>
        <begin position="568"/>
        <end position="580"/>
    </location>
</feature>
<evidence type="ECO:0000313" key="6">
    <source>
        <dbReference type="Proteomes" id="UP000182045"/>
    </source>
</evidence>
<dbReference type="InterPro" id="IPR001584">
    <property type="entry name" value="Integrase_cat-core"/>
</dbReference>
<comment type="caution">
    <text evidence="4">The sequence shown here is derived from an EMBL/GenBank/DDBJ whole genome shotgun (WGS) entry which is preliminary data.</text>
</comment>
<keyword evidence="6" id="KW-1185">Reference proteome</keyword>
<dbReference type="GO" id="GO:0015074">
    <property type="term" value="P:DNA integration"/>
    <property type="evidence" value="ECO:0007669"/>
    <property type="project" value="InterPro"/>
</dbReference>
<dbReference type="STRING" id="1666912.Ga0058931_1095"/>
<evidence type="ECO:0000256" key="1">
    <source>
        <dbReference type="SAM" id="MobiDB-lite"/>
    </source>
</evidence>
<name>A0A0P8AH37_9RHOB</name>
<dbReference type="SUPFAM" id="SSF53098">
    <property type="entry name" value="Ribonuclease H-like"/>
    <property type="match status" value="1"/>
</dbReference>
<dbReference type="EMBL" id="FBYC01000004">
    <property type="protein sequence ID" value="CUX80386.1"/>
    <property type="molecule type" value="Genomic_DNA"/>
</dbReference>
<dbReference type="RefSeq" id="WP_141655887.1">
    <property type="nucleotide sequence ID" value="NZ_FBYC01000004.1"/>
</dbReference>
<evidence type="ECO:0000259" key="2">
    <source>
        <dbReference type="PROSITE" id="PS50994"/>
    </source>
</evidence>
<dbReference type="Proteomes" id="UP000182045">
    <property type="component" value="Unassembled WGS sequence"/>
</dbReference>
<accession>A0A0P8AH37</accession>
<feature type="region of interest" description="Disordered" evidence="1">
    <location>
        <begin position="559"/>
        <end position="580"/>
    </location>
</feature>
<dbReference type="GO" id="GO:0003676">
    <property type="term" value="F:nucleic acid binding"/>
    <property type="evidence" value="ECO:0007669"/>
    <property type="project" value="InterPro"/>
</dbReference>
<protein>
    <submittedName>
        <fullName evidence="4">Mu family bacteriophage transposase</fullName>
    </submittedName>
</protein>
<dbReference type="PROSITE" id="PS50994">
    <property type="entry name" value="INTEGRASE"/>
    <property type="match status" value="1"/>
</dbReference>
<dbReference type="Proteomes" id="UP000050413">
    <property type="component" value="Unassembled WGS sequence"/>
</dbReference>
<evidence type="ECO:0000313" key="4">
    <source>
        <dbReference type="EMBL" id="KPP93607.1"/>
    </source>
</evidence>
<dbReference type="EMBL" id="LJSG01000008">
    <property type="protein sequence ID" value="KPP93607.1"/>
    <property type="molecule type" value="Genomic_DNA"/>
</dbReference>
<dbReference type="InterPro" id="IPR012337">
    <property type="entry name" value="RNaseH-like_sf"/>
</dbReference>
<reference evidence="3 6" key="2">
    <citation type="submission" date="2016-01" db="EMBL/GenBank/DDBJ databases">
        <authorList>
            <person name="Varghese N."/>
        </authorList>
    </citation>
    <scope>NUCLEOTIDE SEQUENCE [LARGE SCALE GENOMIC DNA]</scope>
    <source>
        <strain evidence="3 6">HL-91</strain>
    </source>
</reference>
<proteinExistence type="predicted"/>
<evidence type="ECO:0000313" key="5">
    <source>
        <dbReference type="Proteomes" id="UP000050413"/>
    </source>
</evidence>
<gene>
    <name evidence="3" type="ORF">Ga0058931_1095</name>
    <name evidence="4" type="ORF">HLUCCA05_11570</name>
</gene>
<evidence type="ECO:0000313" key="3">
    <source>
        <dbReference type="EMBL" id="CUX80386.1"/>
    </source>
</evidence>
<sequence>MNAFMDANAFSDVSGLSARHARRILGEASKGEVFQGCQLEVLATSGQGGAGGRQYLVALSSLPAEMQERAKSLDLPLRAPFDRLSHGEIAEWQREEAKFRLHVISPAINTTPRSSERAQALKQIAKCTHRDRNGAAKTVSERTARIWLDAYEEKGLSGLVPKASPVRGARRVLISRRWDAEIDLDNTARATVASELEQYGRDGTAAGWSTRTVARQCGQKLAELSKKHGSQLSRQKLTAICALTKKWASRFDEFRRVDRFRHDNKAWDDRDKPRILRKLSDKPMDVVFGDVHPIDIDMRLPDNPKRQLRLRLIAWMDDATRFIWGKLAAFGPGTGVRKTDIADSLYDLVVSEQGGGLPVTFYFDNGGEYNDVAKAIADFPELSGLISGRGHIRAQPYNGAAKPIEGTFRILEQNYFRFLPGWIGGDRSNKKTQQVGKPVQPFQGTLEELAALIQKAIATYNDTPQEGGKLEGRSPREAFEAAIANGWEPQRTDARSFDEIFSERHTRFVKQGRIDFRNAQYTSELIGKLGYRTPVEVRAPLRTGVDHVFIRRNGIPCGEANPDQAYDTQDRRGAEEAGRRIKEHKGAIRELEAQLTPGFDGFEELTRNTTAFSPGQEQPGIIMRLAGEEPEARIAREAMEKEAESKRWKEIMAQANEVDGQTRKASGGNR</sequence>
<organism evidence="4 5">
    <name type="scientific">Roseibaca calidilacus</name>
    <dbReference type="NCBI Taxonomy" id="1666912"/>
    <lineage>
        <taxon>Bacteria</taxon>
        <taxon>Pseudomonadati</taxon>
        <taxon>Pseudomonadota</taxon>
        <taxon>Alphaproteobacteria</taxon>
        <taxon>Rhodobacterales</taxon>
        <taxon>Paracoccaceae</taxon>
        <taxon>Roseinatronobacter</taxon>
    </lineage>
</organism>
<reference evidence="4 5" key="1">
    <citation type="submission" date="2015-09" db="EMBL/GenBank/DDBJ databases">
        <title>Identification and resolution of microdiversity through metagenomic sequencing of parallel consortia.</title>
        <authorList>
            <person name="Nelson W.C."/>
            <person name="Romine M.F."/>
            <person name="Lindemann S.R."/>
        </authorList>
    </citation>
    <scope>NUCLEOTIDE SEQUENCE [LARGE SCALE GENOMIC DNA]</scope>
    <source>
        <strain evidence="4">HL-91</strain>
    </source>
</reference>
<dbReference type="AlphaFoldDB" id="A0A0P8AH37"/>
<feature type="domain" description="Integrase catalytic" evidence="2">
    <location>
        <begin position="279"/>
        <end position="483"/>
    </location>
</feature>
<dbReference type="OrthoDB" id="5287589at2"/>